<organism evidence="2 3">
    <name type="scientific">Microcoleus anatoxicus PTRS2</name>
    <dbReference type="NCBI Taxonomy" id="2705321"/>
    <lineage>
        <taxon>Bacteria</taxon>
        <taxon>Bacillati</taxon>
        <taxon>Cyanobacteriota</taxon>
        <taxon>Cyanophyceae</taxon>
        <taxon>Oscillatoriophycideae</taxon>
        <taxon>Oscillatoriales</taxon>
        <taxon>Microcoleaceae</taxon>
        <taxon>Microcoleus</taxon>
        <taxon>Microcoleus anatoxicus</taxon>
    </lineage>
</organism>
<keyword evidence="1" id="KW-0175">Coiled coil</keyword>
<accession>A0ABU8YTB7</accession>
<dbReference type="Gene3D" id="1.20.120.20">
    <property type="entry name" value="Apolipoprotein"/>
    <property type="match status" value="1"/>
</dbReference>
<proteinExistence type="predicted"/>
<protein>
    <submittedName>
        <fullName evidence="2">Uncharacterized protein</fullName>
    </submittedName>
</protein>
<dbReference type="PANTHER" id="PTHR18976">
    <property type="entry name" value="APOLIPOPROTEIN"/>
    <property type="match status" value="1"/>
</dbReference>
<evidence type="ECO:0000313" key="3">
    <source>
        <dbReference type="Proteomes" id="UP001384579"/>
    </source>
</evidence>
<evidence type="ECO:0000256" key="1">
    <source>
        <dbReference type="SAM" id="Coils"/>
    </source>
</evidence>
<feature type="coiled-coil region" evidence="1">
    <location>
        <begin position="243"/>
        <end position="277"/>
    </location>
</feature>
<name>A0ABU8YTB7_9CYAN</name>
<keyword evidence="3" id="KW-1185">Reference proteome</keyword>
<dbReference type="EMBL" id="JBBLXS010000396">
    <property type="protein sequence ID" value="MEK0187619.1"/>
    <property type="molecule type" value="Genomic_DNA"/>
</dbReference>
<feature type="coiled-coil region" evidence="1">
    <location>
        <begin position="435"/>
        <end position="462"/>
    </location>
</feature>
<dbReference type="InterPro" id="IPR050163">
    <property type="entry name" value="Apolipoprotein_A1/A4/E"/>
</dbReference>
<feature type="non-terminal residue" evidence="2">
    <location>
        <position position="1102"/>
    </location>
</feature>
<evidence type="ECO:0000313" key="2">
    <source>
        <dbReference type="EMBL" id="MEK0187619.1"/>
    </source>
</evidence>
<dbReference type="PANTHER" id="PTHR18976:SF34">
    <property type="entry name" value="LIPID-BINDING PROTEIN"/>
    <property type="match status" value="1"/>
</dbReference>
<dbReference type="RefSeq" id="WP_340541852.1">
    <property type="nucleotide sequence ID" value="NZ_JBBLXS010000396.1"/>
</dbReference>
<sequence length="1102" mass="122538">MALSLLEDLNSINPEAALADFTNQLSHPETILGKVTPHLPDFDEFKKGINLPKLDLSNIENTISSVPLSANELKAEVTTKFHQLTTLNLASLSAAIPLPSADTFQNIDLVGEVKSTIVSLTQDLSFSISLGDLPPVANSIFSEFNEFLSKAQMLPVRTFNALLKVFQKLLDKLSNPDELLSQLGSASLTSLFTAQVLSLSQQLPSQAIKSIETNIHQRREYLGEYQAILNQLENPNKLDKLSMAELRQKTRKLSRNIEENEARIKRAIANLNNFTIESFNTALVQLSQVAASDENTLSLVPLFNQLQGYIDTINQKVTEITAKLRQFTQKIPQLIDTAISKAEELARQATTAIAQAIDKGKDVLSQIKSFLSDAIREIKEFIDKICAESMELVKPLKRSCNEASTFVVNNINKISVEIHKTTEEVRSSIGGLNTKIETNLNRQALEDKINQLLDRVTQVLDNPLVEHSLKEAESGIKLITDNLGKVSLKPAFKAVVDKTGDLETKLRGIDAAKLSTPTKVALTVGTTIIKEVDVPGIVNPELNLAFAEILEPIEDLVGLIQGEVDNIDAKIQSFQPGSLIEKVVKPSLDTVVAKIDEYKPSILLKPVKDFYDEMLGKLDAIDPQQLVDKLDELYQKLVQIIESLSPDRMTDFLNEQLAIVTKNLDEIPVEALVAKVNEGLNQVDKLMASVGLADVVQSDFWLTLESILSYSFADKIKQIESLRDRVVERVNAMGTEQLTVSVGGLKQAITDYVKIQKNPNVGFDLSSLQAAVSEYAPVMVEVQMLWEAKQLTLAKFSPQAELAVDYQDLRDRLQRLYDGINTTNPQSVYERVEQLLTTNGDRLKPNQPESIEVIQNFNTEQMLTSFKQFLPEELDRQLINPIENLLNSLDNLLAQPRSVLGDIKLVIQTLSEAPGRLADILSNIATNLGAQIRDAINAVKAVINSLVSEVVTALQATYNNVLETVKSLSPHRILNSFEDSDFINFDKFLEKLRESQDSLTVYIKSQLTANTQSLLAVNSPGTKVALIRDLNRLLLDENLYKPDQLQGIQLSPEAQNLSQGDYRNNIVHFNRVLIESNYTGELVMNVESIFPYLQQQLAEIYP</sequence>
<feature type="coiled-coil region" evidence="1">
    <location>
        <begin position="310"/>
        <end position="359"/>
    </location>
</feature>
<gene>
    <name evidence="2" type="ORF">WMG39_22605</name>
</gene>
<reference evidence="2 3" key="1">
    <citation type="journal article" date="2020" name="Harmful Algae">
        <title>Molecular and morphological characterization of a novel dihydroanatoxin-a producing Microcoleus species (cyanobacteria) from the Russian River, California, USA.</title>
        <authorList>
            <person name="Conklin K.Y."/>
            <person name="Stancheva R."/>
            <person name="Otten T.G."/>
            <person name="Fadness R."/>
            <person name="Boyer G.L."/>
            <person name="Read B."/>
            <person name="Zhang X."/>
            <person name="Sheath R.G."/>
        </authorList>
    </citation>
    <scope>NUCLEOTIDE SEQUENCE [LARGE SCALE GENOMIC DNA]</scope>
    <source>
        <strain evidence="2 3">PTRS2</strain>
    </source>
</reference>
<comment type="caution">
    <text evidence="2">The sequence shown here is derived from an EMBL/GenBank/DDBJ whole genome shotgun (WGS) entry which is preliminary data.</text>
</comment>
<dbReference type="Proteomes" id="UP001384579">
    <property type="component" value="Unassembled WGS sequence"/>
</dbReference>